<gene>
    <name evidence="2" type="ORF">BJP36_06665</name>
</gene>
<name>A0A1D9FWK3_MOOP1</name>
<organism evidence="2">
    <name type="scientific">Moorena producens (strain JHB)</name>
    <dbReference type="NCBI Taxonomy" id="1454205"/>
    <lineage>
        <taxon>Bacteria</taxon>
        <taxon>Bacillati</taxon>
        <taxon>Cyanobacteriota</taxon>
        <taxon>Cyanophyceae</taxon>
        <taxon>Coleofasciculales</taxon>
        <taxon>Coleofasciculaceae</taxon>
        <taxon>Moorena</taxon>
    </lineage>
</organism>
<dbReference type="Proteomes" id="UP000176944">
    <property type="component" value="Chromosome"/>
</dbReference>
<reference evidence="2" key="1">
    <citation type="journal article" date="2017" name="Proc. Natl. Acad. Sci. U.S.A.">
        <title>Comparative genomics uncovers the prolific and distinctive metabolic potential of the cyanobacterial genus Moorea.</title>
        <authorList>
            <person name="Leao T."/>
            <person name="Castelao G."/>
            <person name="Korobeynikov A."/>
            <person name="Monroe E.A."/>
            <person name="Podell S."/>
            <person name="Glukhov E."/>
            <person name="Allen E.E."/>
            <person name="Gerwick W.H."/>
            <person name="Gerwick L."/>
        </authorList>
    </citation>
    <scope>NUCLEOTIDE SEQUENCE</scope>
    <source>
        <strain evidence="2">JHB</strain>
    </source>
</reference>
<reference evidence="2" key="2">
    <citation type="submission" date="2022-10" db="EMBL/GenBank/DDBJ databases">
        <authorList>
            <person name="Ngo T.-E."/>
        </authorList>
    </citation>
    <scope>NUCLEOTIDE SEQUENCE</scope>
    <source>
        <strain evidence="2">JHB</strain>
    </source>
</reference>
<feature type="region of interest" description="Disordered" evidence="1">
    <location>
        <begin position="126"/>
        <end position="257"/>
    </location>
</feature>
<accession>A0A1D9FWK3</accession>
<dbReference type="AlphaFoldDB" id="A0A1D9FWK3"/>
<protein>
    <submittedName>
        <fullName evidence="2">Uncharacterized protein</fullName>
    </submittedName>
</protein>
<evidence type="ECO:0000313" key="2">
    <source>
        <dbReference type="EMBL" id="AOY79654.2"/>
    </source>
</evidence>
<feature type="compositionally biased region" description="Basic and acidic residues" evidence="1">
    <location>
        <begin position="239"/>
        <end position="250"/>
    </location>
</feature>
<feature type="compositionally biased region" description="Polar residues" evidence="1">
    <location>
        <begin position="225"/>
        <end position="236"/>
    </location>
</feature>
<feature type="compositionally biased region" description="Polar residues" evidence="1">
    <location>
        <begin position="162"/>
        <end position="181"/>
    </location>
</feature>
<dbReference type="EMBL" id="CP017708">
    <property type="protein sequence ID" value="AOY79654.2"/>
    <property type="molecule type" value="Genomic_DNA"/>
</dbReference>
<feature type="compositionally biased region" description="Basic and acidic residues" evidence="1">
    <location>
        <begin position="208"/>
        <end position="221"/>
    </location>
</feature>
<evidence type="ECO:0000256" key="1">
    <source>
        <dbReference type="SAM" id="MobiDB-lite"/>
    </source>
</evidence>
<sequence>MINLLKQLWTTVVSFTLNIRQRLQQLAAKILKVFKQLSDSNSQPIDQQSSSQKSQEFQKLSQSSQLLIVMNYTPPNDGDGPPSETGDAGSLWKLYQLIHENPEFTNPQLLPISASIKGQLSQLQMLNTFTPPNDGDGPPRDTKDAGSFCKFHQVITDENPESTDSQPSSVTKSPSGQSTLPSDPVSPKPESKQLSTVMSWNPFTDYNPPKDGKGPVGDSKDAGTSLMSVNTLNNYNPPKDGKGPVGDSKDAGTSLRR</sequence>
<proteinExistence type="predicted"/>
<feature type="compositionally biased region" description="Polar residues" evidence="1">
    <location>
        <begin position="192"/>
        <end position="204"/>
    </location>
</feature>